<protein>
    <submittedName>
        <fullName evidence="2">Uncharacterized protein</fullName>
    </submittedName>
</protein>
<evidence type="ECO:0000313" key="2">
    <source>
        <dbReference type="EMBL" id="KAF6505843.1"/>
    </source>
</evidence>
<dbReference type="AlphaFoldDB" id="A0A7J8KAD2"/>
<sequence length="172" mass="19535">MSFRTRLCQVHLPLTELTIDPDSVSLTEWKRQPSVGMSCFPVIEHGPRGTSGRRGGTARTPRRASRCLAGFSTRRVIPRVTCSRNRRTRLHLHAPRILEYYEIRGVSLHEFKGGARISLLPPPQLARGTENSQTVNLNHRTKTSNGEGRKWPVFMGFKLNVFELDFFSLAHV</sequence>
<comment type="caution">
    <text evidence="2">The sequence shown here is derived from an EMBL/GenBank/DDBJ whole genome shotgun (WGS) entry which is preliminary data.</text>
</comment>
<feature type="region of interest" description="Disordered" evidence="1">
    <location>
        <begin position="41"/>
        <end position="62"/>
    </location>
</feature>
<organism evidence="2 3">
    <name type="scientific">Rousettus aegyptiacus</name>
    <name type="common">Egyptian fruit bat</name>
    <name type="synonym">Pteropus aegyptiacus</name>
    <dbReference type="NCBI Taxonomy" id="9407"/>
    <lineage>
        <taxon>Eukaryota</taxon>
        <taxon>Metazoa</taxon>
        <taxon>Chordata</taxon>
        <taxon>Craniata</taxon>
        <taxon>Vertebrata</taxon>
        <taxon>Euteleostomi</taxon>
        <taxon>Mammalia</taxon>
        <taxon>Eutheria</taxon>
        <taxon>Laurasiatheria</taxon>
        <taxon>Chiroptera</taxon>
        <taxon>Yinpterochiroptera</taxon>
        <taxon>Pteropodoidea</taxon>
        <taxon>Pteropodidae</taxon>
        <taxon>Rousettinae</taxon>
        <taxon>Rousettus</taxon>
    </lineage>
</organism>
<reference evidence="2 3" key="1">
    <citation type="journal article" date="2020" name="Nature">
        <title>Six reference-quality genomes reveal evolution of bat adaptations.</title>
        <authorList>
            <person name="Jebb D."/>
            <person name="Huang Z."/>
            <person name="Pippel M."/>
            <person name="Hughes G.M."/>
            <person name="Lavrichenko K."/>
            <person name="Devanna P."/>
            <person name="Winkler S."/>
            <person name="Jermiin L.S."/>
            <person name="Skirmuntt E.C."/>
            <person name="Katzourakis A."/>
            <person name="Burkitt-Gray L."/>
            <person name="Ray D.A."/>
            <person name="Sullivan K.A.M."/>
            <person name="Roscito J.G."/>
            <person name="Kirilenko B.M."/>
            <person name="Davalos L.M."/>
            <person name="Corthals A.P."/>
            <person name="Power M.L."/>
            <person name="Jones G."/>
            <person name="Ransome R.D."/>
            <person name="Dechmann D.K.N."/>
            <person name="Locatelli A.G."/>
            <person name="Puechmaille S.J."/>
            <person name="Fedrigo O."/>
            <person name="Jarvis E.D."/>
            <person name="Hiller M."/>
            <person name="Vernes S.C."/>
            <person name="Myers E.W."/>
            <person name="Teeling E.C."/>
        </authorList>
    </citation>
    <scope>NUCLEOTIDE SEQUENCE [LARGE SCALE GENOMIC DNA]</scope>
    <source>
        <strain evidence="2">MRouAeg1</strain>
        <tissue evidence="2">Muscle</tissue>
    </source>
</reference>
<gene>
    <name evidence="2" type="ORF">HJG63_007736</name>
</gene>
<keyword evidence="3" id="KW-1185">Reference proteome</keyword>
<evidence type="ECO:0000313" key="3">
    <source>
        <dbReference type="Proteomes" id="UP000593571"/>
    </source>
</evidence>
<accession>A0A7J8KAD2</accession>
<evidence type="ECO:0000256" key="1">
    <source>
        <dbReference type="SAM" id="MobiDB-lite"/>
    </source>
</evidence>
<name>A0A7J8KAD2_ROUAE</name>
<dbReference type="Proteomes" id="UP000593571">
    <property type="component" value="Unassembled WGS sequence"/>
</dbReference>
<proteinExistence type="predicted"/>
<dbReference type="EMBL" id="JACASE010000001">
    <property type="protein sequence ID" value="KAF6505843.1"/>
    <property type="molecule type" value="Genomic_DNA"/>
</dbReference>